<dbReference type="Proteomes" id="UP000292027">
    <property type="component" value="Unassembled WGS sequence"/>
</dbReference>
<proteinExistence type="predicted"/>
<gene>
    <name evidence="2" type="ORF">EV645_5351</name>
</gene>
<feature type="region of interest" description="Disordered" evidence="1">
    <location>
        <begin position="20"/>
        <end position="51"/>
    </location>
</feature>
<comment type="caution">
    <text evidence="2">The sequence shown here is derived from an EMBL/GenBank/DDBJ whole genome shotgun (WGS) entry which is preliminary data.</text>
</comment>
<keyword evidence="3" id="KW-1185">Reference proteome</keyword>
<name>A0A4Q7WPJ4_9ACTN</name>
<accession>A0A4Q7WPJ4</accession>
<dbReference type="AlphaFoldDB" id="A0A4Q7WPJ4"/>
<dbReference type="EMBL" id="SHKR01000014">
    <property type="protein sequence ID" value="RZU12090.1"/>
    <property type="molecule type" value="Genomic_DNA"/>
</dbReference>
<evidence type="ECO:0000256" key="1">
    <source>
        <dbReference type="SAM" id="MobiDB-lite"/>
    </source>
</evidence>
<organism evidence="2 3">
    <name type="scientific">Kribbella rubisoli</name>
    <dbReference type="NCBI Taxonomy" id="3075929"/>
    <lineage>
        <taxon>Bacteria</taxon>
        <taxon>Bacillati</taxon>
        <taxon>Actinomycetota</taxon>
        <taxon>Actinomycetes</taxon>
        <taxon>Propionibacteriales</taxon>
        <taxon>Kribbellaceae</taxon>
        <taxon>Kribbella</taxon>
    </lineage>
</organism>
<evidence type="ECO:0000313" key="2">
    <source>
        <dbReference type="EMBL" id="RZU12090.1"/>
    </source>
</evidence>
<evidence type="ECO:0000313" key="3">
    <source>
        <dbReference type="Proteomes" id="UP000292027"/>
    </source>
</evidence>
<sequence length="51" mass="6015">MRQIRIAKVIRRKDRRYDDDAVLPLDPRDPDIVRAKQAHGRPRDQPPLRGS</sequence>
<protein>
    <submittedName>
        <fullName evidence="2">Uncharacterized protein</fullName>
    </submittedName>
</protein>
<reference evidence="2 3" key="1">
    <citation type="journal article" date="2015" name="Stand. Genomic Sci.">
        <title>Genomic Encyclopedia of Bacterial and Archaeal Type Strains, Phase III: the genomes of soil and plant-associated and newly described type strains.</title>
        <authorList>
            <person name="Whitman W.B."/>
            <person name="Woyke T."/>
            <person name="Klenk H.P."/>
            <person name="Zhou Y."/>
            <person name="Lilburn T.G."/>
            <person name="Beck B.J."/>
            <person name="De Vos P."/>
            <person name="Vandamme P."/>
            <person name="Eisen J.A."/>
            <person name="Garrity G."/>
            <person name="Hugenholtz P."/>
            <person name="Kyrpides N.C."/>
        </authorList>
    </citation>
    <scope>NUCLEOTIDE SEQUENCE [LARGE SCALE GENOMIC DNA]</scope>
    <source>
        <strain evidence="2 3">VKM Ac-2540</strain>
    </source>
</reference>
<feature type="compositionally biased region" description="Basic and acidic residues" evidence="1">
    <location>
        <begin position="41"/>
        <end position="51"/>
    </location>
</feature>